<feature type="domain" description="C2H2-type" evidence="2">
    <location>
        <begin position="17"/>
        <end position="46"/>
    </location>
</feature>
<dbReference type="GO" id="GO:0008270">
    <property type="term" value="F:zinc ion binding"/>
    <property type="evidence" value="ECO:0007669"/>
    <property type="project" value="UniProtKB-KW"/>
</dbReference>
<keyword evidence="1" id="KW-0862">Zinc</keyword>
<feature type="domain" description="C2H2-type" evidence="2">
    <location>
        <begin position="44"/>
        <end position="73"/>
    </location>
</feature>
<dbReference type="AlphaFoldDB" id="N1QGK3"/>
<evidence type="ECO:0000259" key="2">
    <source>
        <dbReference type="PROSITE" id="PS50157"/>
    </source>
</evidence>
<evidence type="ECO:0000313" key="3">
    <source>
        <dbReference type="EMBL" id="EMF16341.1"/>
    </source>
</evidence>
<keyword evidence="1" id="KW-0479">Metal-binding</keyword>
<protein>
    <recommendedName>
        <fullName evidence="2">C2H2-type domain-containing protein</fullName>
    </recommendedName>
</protein>
<evidence type="ECO:0000313" key="4">
    <source>
        <dbReference type="Proteomes" id="UP000016931"/>
    </source>
</evidence>
<dbReference type="InterPro" id="IPR036236">
    <property type="entry name" value="Znf_C2H2_sf"/>
</dbReference>
<sequence length="242" mass="27220">MQSSSFLPSDHHLPPTWTCDQCQTSFSKSKLLEQHTKEMKHAGYRCAALGCGKTFTARTSWLSHKKGHTAARTACSKCSKPFKRKDHCREHDFICGKHKRATSLHDNDSSTLSEVHDSGSLAAQSSEAFRVARTLSSLRDQGKDNTPPGWNTPYPIPPEHMTVHCEVCRKFVPAHLLQEHYASETLALQSLFGSREPRETLASHHLSCVISGACQCIRLSSAYFSRENRRKNRTEQSPFFGF</sequence>
<dbReference type="OrthoDB" id="40579at2759"/>
<dbReference type="InterPro" id="IPR013087">
    <property type="entry name" value="Znf_C2H2_type"/>
</dbReference>
<dbReference type="SUPFAM" id="SSF57667">
    <property type="entry name" value="beta-beta-alpha zinc fingers"/>
    <property type="match status" value="1"/>
</dbReference>
<dbReference type="SMART" id="SM00355">
    <property type="entry name" value="ZnF_C2H2"/>
    <property type="match status" value="3"/>
</dbReference>
<dbReference type="Gene3D" id="3.30.160.60">
    <property type="entry name" value="Classic Zinc Finger"/>
    <property type="match status" value="1"/>
</dbReference>
<dbReference type="STRING" id="692275.N1QGK3"/>
<keyword evidence="4" id="KW-1185">Reference proteome</keyword>
<dbReference type="EMBL" id="KB456260">
    <property type="protein sequence ID" value="EMF16341.1"/>
    <property type="molecule type" value="Genomic_DNA"/>
</dbReference>
<evidence type="ECO:0000256" key="1">
    <source>
        <dbReference type="PROSITE-ProRule" id="PRU00042"/>
    </source>
</evidence>
<proteinExistence type="predicted"/>
<name>N1QGK3_SPHMS</name>
<dbReference type="HOGENOM" id="CLU_1147799_0_0_1"/>
<dbReference type="PROSITE" id="PS50157">
    <property type="entry name" value="ZINC_FINGER_C2H2_2"/>
    <property type="match status" value="2"/>
</dbReference>
<accession>N1QGK3</accession>
<dbReference type="RefSeq" id="XP_016764462.1">
    <property type="nucleotide sequence ID" value="XM_016900513.1"/>
</dbReference>
<dbReference type="Proteomes" id="UP000016931">
    <property type="component" value="Unassembled WGS sequence"/>
</dbReference>
<gene>
    <name evidence="3" type="ORF">SEPMUDRAFT_103734</name>
</gene>
<dbReference type="PROSITE" id="PS00028">
    <property type="entry name" value="ZINC_FINGER_C2H2_1"/>
    <property type="match status" value="2"/>
</dbReference>
<dbReference type="GeneID" id="27897650"/>
<keyword evidence="1" id="KW-0863">Zinc-finger</keyword>
<reference evidence="3 4" key="1">
    <citation type="journal article" date="2012" name="PLoS Pathog.">
        <title>Diverse lifestyles and strategies of plant pathogenesis encoded in the genomes of eighteen Dothideomycetes fungi.</title>
        <authorList>
            <person name="Ohm R.A."/>
            <person name="Feau N."/>
            <person name="Henrissat B."/>
            <person name="Schoch C.L."/>
            <person name="Horwitz B.A."/>
            <person name="Barry K.W."/>
            <person name="Condon B.J."/>
            <person name="Copeland A.C."/>
            <person name="Dhillon B."/>
            <person name="Glaser F."/>
            <person name="Hesse C.N."/>
            <person name="Kosti I."/>
            <person name="LaButti K."/>
            <person name="Lindquist E.A."/>
            <person name="Lucas S."/>
            <person name="Salamov A.A."/>
            <person name="Bradshaw R.E."/>
            <person name="Ciuffetti L."/>
            <person name="Hamelin R.C."/>
            <person name="Kema G.H.J."/>
            <person name="Lawrence C."/>
            <person name="Scott J.A."/>
            <person name="Spatafora J.W."/>
            <person name="Turgeon B.G."/>
            <person name="de Wit P.J.G.M."/>
            <person name="Zhong S."/>
            <person name="Goodwin S.B."/>
            <person name="Grigoriev I.V."/>
        </authorList>
    </citation>
    <scope>NUCLEOTIDE SEQUENCE [LARGE SCALE GENOMIC DNA]</scope>
    <source>
        <strain evidence="3 4">SO2202</strain>
    </source>
</reference>
<organism evidence="3 4">
    <name type="scientific">Sphaerulina musiva (strain SO2202)</name>
    <name type="common">Poplar stem canker fungus</name>
    <name type="synonym">Septoria musiva</name>
    <dbReference type="NCBI Taxonomy" id="692275"/>
    <lineage>
        <taxon>Eukaryota</taxon>
        <taxon>Fungi</taxon>
        <taxon>Dikarya</taxon>
        <taxon>Ascomycota</taxon>
        <taxon>Pezizomycotina</taxon>
        <taxon>Dothideomycetes</taxon>
        <taxon>Dothideomycetidae</taxon>
        <taxon>Mycosphaerellales</taxon>
        <taxon>Mycosphaerellaceae</taxon>
        <taxon>Sphaerulina</taxon>
    </lineage>
</organism>